<accession>A0A3E0HCT0</accession>
<keyword evidence="2" id="KW-1185">Reference proteome</keyword>
<protein>
    <submittedName>
        <fullName evidence="1">Uncharacterized protein</fullName>
    </submittedName>
</protein>
<dbReference type="Gene3D" id="2.40.10.480">
    <property type="match status" value="1"/>
</dbReference>
<dbReference type="EMBL" id="QUNO01000011">
    <property type="protein sequence ID" value="REH41789.1"/>
    <property type="molecule type" value="Genomic_DNA"/>
</dbReference>
<proteinExistence type="predicted"/>
<comment type="caution">
    <text evidence="1">The sequence shown here is derived from an EMBL/GenBank/DDBJ whole genome shotgun (WGS) entry which is preliminary data.</text>
</comment>
<dbReference type="RefSeq" id="WP_116177830.1">
    <property type="nucleotide sequence ID" value="NZ_CP144375.1"/>
</dbReference>
<organism evidence="1 2">
    <name type="scientific">Kutzneria buriramensis</name>
    <dbReference type="NCBI Taxonomy" id="1045776"/>
    <lineage>
        <taxon>Bacteria</taxon>
        <taxon>Bacillati</taxon>
        <taxon>Actinomycetota</taxon>
        <taxon>Actinomycetes</taxon>
        <taxon>Pseudonocardiales</taxon>
        <taxon>Pseudonocardiaceae</taxon>
        <taxon>Kutzneria</taxon>
    </lineage>
</organism>
<dbReference type="SUPFAM" id="SSF50998">
    <property type="entry name" value="Quinoprotein alcohol dehydrogenase-like"/>
    <property type="match status" value="1"/>
</dbReference>
<reference evidence="1 2" key="1">
    <citation type="submission" date="2018-08" db="EMBL/GenBank/DDBJ databases">
        <title>Genomic Encyclopedia of Archaeal and Bacterial Type Strains, Phase II (KMG-II): from individual species to whole genera.</title>
        <authorList>
            <person name="Goeker M."/>
        </authorList>
    </citation>
    <scope>NUCLEOTIDE SEQUENCE [LARGE SCALE GENOMIC DNA]</scope>
    <source>
        <strain evidence="1 2">DSM 45791</strain>
    </source>
</reference>
<evidence type="ECO:0000313" key="1">
    <source>
        <dbReference type="EMBL" id="REH41789.1"/>
    </source>
</evidence>
<gene>
    <name evidence="1" type="ORF">BCF44_11191</name>
</gene>
<evidence type="ECO:0000313" key="2">
    <source>
        <dbReference type="Proteomes" id="UP000256269"/>
    </source>
</evidence>
<dbReference type="InterPro" id="IPR011047">
    <property type="entry name" value="Quinoprotein_ADH-like_sf"/>
</dbReference>
<dbReference type="AlphaFoldDB" id="A0A3E0HCT0"/>
<name>A0A3E0HCT0_9PSEU</name>
<dbReference type="OrthoDB" id="514320at2"/>
<sequence>MLHALTGGSAARTAWRSGFTGLAAILVAGACSQPSAPVAPAAETTAAAPADTAVLTQRGDPTRVGWNRHETVLTQATVADGRFGQRIAYPLDGAVYAQPLFVPGLHGHNAAIVATEHGSVYALDADAKGAARAPLWQRSLLPAGAKPVSASDDVKCESISPEVGVTGTPVIDPATNTLYVVATMHGQAGIVDRMYALDVSTGKDKLSPVTLSAAVAGSNSSNGKVRFDAAFEQQRVGLLLQDGVVYAAFSSYCSRMPYEGWILGYQAKDLRQAVVYTDNPDQGSSGRRPGGGGIWQSQTGLVGYQGSIFVTTGNGPYNLNQPGGRNAGMSLLRLVRDGGTLRVADAFTPFNVTCLNDHDQDLSSGAPLLLTGQGEVLEISKEGRIEVTKIDSLGGFHTIDAPCGHQDRTDVDQIVQELPIQTVAGGVWGAETTWTGGGRTYVYTAGVADKLTAWQLVDGKIVEPAASQAPEGLSYPGGIPVVSSNGDQPGTAVVWIVGNQAGGPVLRAYDPTDLRRELVHEKLTGYTNFTVPTVADGRVVVGTQQSVLIYGPL</sequence>
<dbReference type="Proteomes" id="UP000256269">
    <property type="component" value="Unassembled WGS sequence"/>
</dbReference>